<feature type="transmembrane region" description="Helical" evidence="5">
    <location>
        <begin position="352"/>
        <end position="371"/>
    </location>
</feature>
<evidence type="ECO:0000313" key="7">
    <source>
        <dbReference type="EMBL" id="MBC6004077.1"/>
    </source>
</evidence>
<name>A0ABR7K4N9_9FIRM</name>
<feature type="domain" description="O-antigen ligase-related" evidence="6">
    <location>
        <begin position="220"/>
        <end position="365"/>
    </location>
</feature>
<accession>A0ABR7K4N9</accession>
<gene>
    <name evidence="7" type="ORF">H8891_09685</name>
</gene>
<keyword evidence="8" id="KW-1185">Reference proteome</keyword>
<protein>
    <recommendedName>
        <fullName evidence="6">O-antigen ligase-related domain-containing protein</fullName>
    </recommendedName>
</protein>
<dbReference type="EMBL" id="JACRWD010000002">
    <property type="protein sequence ID" value="MBC6004077.1"/>
    <property type="molecule type" value="Genomic_DNA"/>
</dbReference>
<feature type="transmembrane region" description="Helical" evidence="5">
    <location>
        <begin position="409"/>
        <end position="428"/>
    </location>
</feature>
<evidence type="ECO:0000256" key="4">
    <source>
        <dbReference type="ARBA" id="ARBA00023136"/>
    </source>
</evidence>
<evidence type="ECO:0000256" key="5">
    <source>
        <dbReference type="SAM" id="Phobius"/>
    </source>
</evidence>
<evidence type="ECO:0000256" key="1">
    <source>
        <dbReference type="ARBA" id="ARBA00004141"/>
    </source>
</evidence>
<feature type="transmembrane region" description="Helical" evidence="5">
    <location>
        <begin position="222"/>
        <end position="247"/>
    </location>
</feature>
<evidence type="ECO:0000313" key="8">
    <source>
        <dbReference type="Proteomes" id="UP000611796"/>
    </source>
</evidence>
<feature type="transmembrane region" description="Helical" evidence="5">
    <location>
        <begin position="103"/>
        <end position="120"/>
    </location>
</feature>
<dbReference type="PANTHER" id="PTHR37422">
    <property type="entry name" value="TEICHURONIC ACID BIOSYNTHESIS PROTEIN TUAE"/>
    <property type="match status" value="1"/>
</dbReference>
<feature type="transmembrane region" description="Helical" evidence="5">
    <location>
        <begin position="192"/>
        <end position="210"/>
    </location>
</feature>
<dbReference type="Proteomes" id="UP000611796">
    <property type="component" value="Unassembled WGS sequence"/>
</dbReference>
<sequence>MSIIFRLMLILPIFQTWTIWNEIPTSKILDDLLYFIFIFVFIFRLIKDKKNLKFNLEKIKNLDENLKKVIIFGSMFLLIGFTLSMLKLILGEALSIKGICWEFYKLTRNLFILMYAYLYVDKDEFYKICKIYINICILMVIISLLEVIFGLRFYEFIKFTPTFESYPDFYNFYVPQKRTVGMFGHPNVLGEFLAFGFIVLYYFDVNNLILFKKNIEQKIYLIILFSGILISSSRMTFILTIVITIYMCFRYKLEDGKKLIIRGIIITIPFGLFAIQKLLYKLWEYYYYNIIQGSTEMRLQAWKQAIMMLFDYPLGTGYGTWGDASAAYSNFVYDKALDGVVRTLSDSYLSHLIVENGIWTILLFFAIYYMYKLFNSNVYNHNYKLYCLISIHTIIFIVLTSFKSMGMSLFEVSFFPYFILGFSIHKITSKNLL</sequence>
<reference evidence="7 8" key="1">
    <citation type="submission" date="2020-08" db="EMBL/GenBank/DDBJ databases">
        <authorList>
            <person name="Liu C."/>
            <person name="Sun Q."/>
        </authorList>
    </citation>
    <scope>NUCLEOTIDE SEQUENCE [LARGE SCALE GENOMIC DNA]</scope>
    <source>
        <strain evidence="7 8">NSJ-45</strain>
    </source>
</reference>
<comment type="subcellular location">
    <subcellularLocation>
        <location evidence="1">Membrane</location>
        <topology evidence="1">Multi-pass membrane protein</topology>
    </subcellularLocation>
</comment>
<organism evidence="7 8">
    <name type="scientific">Paeniclostridium hominis</name>
    <dbReference type="NCBI Taxonomy" id="2764329"/>
    <lineage>
        <taxon>Bacteria</taxon>
        <taxon>Bacillati</taxon>
        <taxon>Bacillota</taxon>
        <taxon>Clostridia</taxon>
        <taxon>Peptostreptococcales</taxon>
        <taxon>Peptostreptococcaceae</taxon>
        <taxon>Paeniclostridium</taxon>
    </lineage>
</organism>
<dbReference type="InterPro" id="IPR051533">
    <property type="entry name" value="WaaL-like"/>
</dbReference>
<comment type="caution">
    <text evidence="7">The sequence shown here is derived from an EMBL/GenBank/DDBJ whole genome shotgun (WGS) entry which is preliminary data.</text>
</comment>
<feature type="transmembrane region" description="Helical" evidence="5">
    <location>
        <begin position="383"/>
        <end position="402"/>
    </location>
</feature>
<dbReference type="RefSeq" id="WP_187006283.1">
    <property type="nucleotide sequence ID" value="NZ_JACRWD010000002.1"/>
</dbReference>
<dbReference type="InterPro" id="IPR007016">
    <property type="entry name" value="O-antigen_ligase-rel_domated"/>
</dbReference>
<keyword evidence="3 5" id="KW-1133">Transmembrane helix</keyword>
<keyword evidence="4 5" id="KW-0472">Membrane</keyword>
<feature type="transmembrane region" description="Helical" evidence="5">
    <location>
        <begin position="32"/>
        <end position="48"/>
    </location>
</feature>
<evidence type="ECO:0000259" key="6">
    <source>
        <dbReference type="Pfam" id="PF04932"/>
    </source>
</evidence>
<evidence type="ECO:0000256" key="3">
    <source>
        <dbReference type="ARBA" id="ARBA00022989"/>
    </source>
</evidence>
<proteinExistence type="predicted"/>
<dbReference type="PANTHER" id="PTHR37422:SF13">
    <property type="entry name" value="LIPOPOLYSACCHARIDE BIOSYNTHESIS PROTEIN PA4999-RELATED"/>
    <property type="match status" value="1"/>
</dbReference>
<evidence type="ECO:0000256" key="2">
    <source>
        <dbReference type="ARBA" id="ARBA00022692"/>
    </source>
</evidence>
<keyword evidence="2 5" id="KW-0812">Transmembrane</keyword>
<feature type="transmembrane region" description="Helical" evidence="5">
    <location>
        <begin position="69"/>
        <end position="91"/>
    </location>
</feature>
<dbReference type="Pfam" id="PF04932">
    <property type="entry name" value="Wzy_C"/>
    <property type="match status" value="1"/>
</dbReference>
<feature type="transmembrane region" description="Helical" evidence="5">
    <location>
        <begin position="132"/>
        <end position="154"/>
    </location>
</feature>
<feature type="transmembrane region" description="Helical" evidence="5">
    <location>
        <begin position="259"/>
        <end position="280"/>
    </location>
</feature>